<reference evidence="6 7" key="1">
    <citation type="submission" date="2014-09" db="EMBL/GenBank/DDBJ databases">
        <authorList>
            <person name="Hornung B.V."/>
        </authorList>
    </citation>
    <scope>NUCLEOTIDE SEQUENCE [LARGE SCALE GENOMIC DNA]</scope>
    <source>
        <strain evidence="6 7">FRIFI</strain>
    </source>
</reference>
<keyword evidence="3 5" id="KW-0408">Iron</keyword>
<dbReference type="GO" id="GO:0046872">
    <property type="term" value="F:metal ion binding"/>
    <property type="evidence" value="ECO:0007669"/>
    <property type="project" value="UniProtKB-KW"/>
</dbReference>
<dbReference type="EMBL" id="LN650648">
    <property type="protein sequence ID" value="CEI74150.1"/>
    <property type="molecule type" value="Genomic_DNA"/>
</dbReference>
<gene>
    <name evidence="6" type="ORF">FRIFI_2629</name>
</gene>
<sequence length="217" mass="25611">MKKEDDFMDMNFLKTIQSDTKKLHDMAENTGFIKRLVDGNATIETYGEYIYNLYFVYKAIEDNLRKHEDNEVLKEFITPEVFRAESLLKDSKFLLGDKFNSIEICDSTKVFVNRLNELSKINPNLLVAHAYTRYLADLFGGRTIFEIVKSKYNIDNKGLNYYVFDQIQDLKGFVMMYHQKLNLIKLADEDKKDFLNEVCLSYVFNISISNELEYLRF</sequence>
<dbReference type="SUPFAM" id="SSF48613">
    <property type="entry name" value="Heme oxygenase-like"/>
    <property type="match status" value="1"/>
</dbReference>
<dbReference type="GO" id="GO:0006979">
    <property type="term" value="P:response to oxidative stress"/>
    <property type="evidence" value="ECO:0007669"/>
    <property type="project" value="TreeGrafter"/>
</dbReference>
<dbReference type="CDD" id="cd19165">
    <property type="entry name" value="HemeO"/>
    <property type="match status" value="1"/>
</dbReference>
<name>A0A2P2BUW2_9FIRM</name>
<keyword evidence="7" id="KW-1185">Reference proteome</keyword>
<accession>A0A2P2BUW2</accession>
<proteinExistence type="predicted"/>
<dbReference type="Proteomes" id="UP000245695">
    <property type="component" value="Chromosome 1"/>
</dbReference>
<dbReference type="PRINTS" id="PR00088">
    <property type="entry name" value="HAEMOXYGNASE"/>
</dbReference>
<evidence type="ECO:0000313" key="6">
    <source>
        <dbReference type="EMBL" id="CEI74150.1"/>
    </source>
</evidence>
<protein>
    <submittedName>
        <fullName evidence="6">Heme oxygenase 1</fullName>
        <ecNumber evidence="6">1.14.99.3</ecNumber>
    </submittedName>
</protein>
<feature type="binding site" description="axial binding residue" evidence="5">
    <location>
        <position position="24"/>
    </location>
    <ligand>
        <name>heme b</name>
        <dbReference type="ChEBI" id="CHEBI:60344"/>
    </ligand>
    <ligandPart>
        <name>Fe</name>
        <dbReference type="ChEBI" id="CHEBI:18248"/>
    </ligandPart>
</feature>
<dbReference type="GO" id="GO:0004392">
    <property type="term" value="F:heme oxygenase (decyclizing) activity"/>
    <property type="evidence" value="ECO:0007669"/>
    <property type="project" value="InterPro"/>
</dbReference>
<evidence type="ECO:0000256" key="5">
    <source>
        <dbReference type="PIRSR" id="PIRSR000343-2"/>
    </source>
</evidence>
<evidence type="ECO:0000256" key="2">
    <source>
        <dbReference type="ARBA" id="ARBA00022723"/>
    </source>
</evidence>
<keyword evidence="6" id="KW-0560">Oxidoreductase</keyword>
<dbReference type="GO" id="GO:0020037">
    <property type="term" value="F:heme binding"/>
    <property type="evidence" value="ECO:0007669"/>
    <property type="project" value="TreeGrafter"/>
</dbReference>
<feature type="binding site" evidence="4">
    <location>
        <position position="131"/>
    </location>
    <ligand>
        <name>heme b</name>
        <dbReference type="ChEBI" id="CHEBI:60344"/>
    </ligand>
</feature>
<keyword evidence="1 4" id="KW-0349">Heme</keyword>
<dbReference type="EC" id="1.14.99.3" evidence="6"/>
<dbReference type="InterPro" id="IPR016084">
    <property type="entry name" value="Haem_Oase-like_multi-hlx"/>
</dbReference>
<dbReference type="InterPro" id="IPR002051">
    <property type="entry name" value="Haem_Oase"/>
</dbReference>
<dbReference type="GO" id="GO:0042167">
    <property type="term" value="P:heme catabolic process"/>
    <property type="evidence" value="ECO:0007669"/>
    <property type="project" value="TreeGrafter"/>
</dbReference>
<evidence type="ECO:0000313" key="7">
    <source>
        <dbReference type="Proteomes" id="UP000245695"/>
    </source>
</evidence>
<dbReference type="KEGG" id="rhom:FRIFI_2629"/>
<dbReference type="Pfam" id="PF01126">
    <property type="entry name" value="Heme_oxygenase"/>
    <property type="match status" value="1"/>
</dbReference>
<dbReference type="InterPro" id="IPR016053">
    <property type="entry name" value="Haem_Oase-like"/>
</dbReference>
<evidence type="ECO:0000256" key="3">
    <source>
        <dbReference type="ARBA" id="ARBA00023004"/>
    </source>
</evidence>
<dbReference type="PANTHER" id="PTHR10720:SF0">
    <property type="entry name" value="HEME OXYGENASE"/>
    <property type="match status" value="1"/>
</dbReference>
<evidence type="ECO:0000256" key="4">
    <source>
        <dbReference type="PIRSR" id="PIRSR000343-1"/>
    </source>
</evidence>
<keyword evidence="2 5" id="KW-0479">Metal-binding</keyword>
<dbReference type="RefSeq" id="WP_242977257.1">
    <property type="nucleotide sequence ID" value="NZ_LN650648.1"/>
</dbReference>
<organism evidence="6 7">
    <name type="scientific">Romboutsia hominis</name>
    <dbReference type="NCBI Taxonomy" id="1507512"/>
    <lineage>
        <taxon>Bacteria</taxon>
        <taxon>Bacillati</taxon>
        <taxon>Bacillota</taxon>
        <taxon>Clostridia</taxon>
        <taxon>Peptostreptococcales</taxon>
        <taxon>Peptostreptococcaceae</taxon>
        <taxon>Romboutsia</taxon>
    </lineage>
</organism>
<dbReference type="PIRSF" id="PIRSF000343">
    <property type="entry name" value="Haem_Oase"/>
    <property type="match status" value="1"/>
</dbReference>
<dbReference type="GO" id="GO:0006788">
    <property type="term" value="P:heme oxidation"/>
    <property type="evidence" value="ECO:0007669"/>
    <property type="project" value="InterPro"/>
</dbReference>
<dbReference type="Gene3D" id="1.20.910.10">
    <property type="entry name" value="Heme oxygenase-like"/>
    <property type="match status" value="1"/>
</dbReference>
<evidence type="ECO:0000256" key="1">
    <source>
        <dbReference type="ARBA" id="ARBA00022617"/>
    </source>
</evidence>
<dbReference type="AlphaFoldDB" id="A0A2P2BUW2"/>
<dbReference type="PANTHER" id="PTHR10720">
    <property type="entry name" value="HEME OXYGENASE"/>
    <property type="match status" value="1"/>
</dbReference>